<dbReference type="Proteomes" id="UP000049855">
    <property type="component" value="Unassembled WGS sequence"/>
</dbReference>
<proteinExistence type="predicted"/>
<evidence type="ECO:0000313" key="1">
    <source>
        <dbReference type="EMBL" id="CQR73454.1"/>
    </source>
</evidence>
<evidence type="ECO:0000313" key="2">
    <source>
        <dbReference type="Proteomes" id="UP000049855"/>
    </source>
</evidence>
<dbReference type="EMBL" id="CTRP01000013">
    <property type="protein sequence ID" value="CQR73454.1"/>
    <property type="molecule type" value="Genomic_DNA"/>
</dbReference>
<name>A0A0U1L3G7_9FIRM</name>
<organism evidence="1 2">
    <name type="scientific">Sporomusa ovata</name>
    <dbReference type="NCBI Taxonomy" id="2378"/>
    <lineage>
        <taxon>Bacteria</taxon>
        <taxon>Bacillati</taxon>
        <taxon>Bacillota</taxon>
        <taxon>Negativicutes</taxon>
        <taxon>Selenomonadales</taxon>
        <taxon>Sporomusaceae</taxon>
        <taxon>Sporomusa</taxon>
    </lineage>
</organism>
<gene>
    <name evidence="1" type="ORF">SpAn4DRAFT_5115</name>
</gene>
<protein>
    <submittedName>
        <fullName evidence="1">Uncharacterized protein</fullName>
    </submittedName>
</protein>
<reference evidence="2" key="1">
    <citation type="submission" date="2015-03" db="EMBL/GenBank/DDBJ databases">
        <authorList>
            <person name="Nijsse Bart"/>
        </authorList>
    </citation>
    <scope>NUCLEOTIDE SEQUENCE [LARGE SCALE GENOMIC DNA]</scope>
</reference>
<keyword evidence="2" id="KW-1185">Reference proteome</keyword>
<accession>A0A0U1L3G7</accession>
<sequence>MQGGEIDYTVIARRGKPGRAVNVSVRGIGNGQIVRVQQPVSRLAAGRQGADLGGVANRQRLLAAGFDAAAVAGDAAAPGGDGAGEFRRIIGPYYNSAAVAARYGVGGDGGAAFHRSVGSGVFAVAALPGAADEGGAAAGVTGDVNSRAGFHGDGVA</sequence>
<dbReference type="AlphaFoldDB" id="A0A0U1L3G7"/>